<accession>A0ABC9XHM7</accession>
<dbReference type="AlphaFoldDB" id="A0ABC9XHM7"/>
<keyword evidence="7 41" id="KW-0728">SH3 domain</keyword>
<dbReference type="SUPFAM" id="SSF103657">
    <property type="entry name" value="BAR/IMD domain-like"/>
    <property type="match status" value="1"/>
</dbReference>
<evidence type="ECO:0000256" key="9">
    <source>
        <dbReference type="ARBA" id="ARBA00022525"/>
    </source>
</evidence>
<dbReference type="SMART" id="SM00248">
    <property type="entry name" value="ANK"/>
    <property type="match status" value="3"/>
</dbReference>
<evidence type="ECO:0000259" key="46">
    <source>
        <dbReference type="PROSITE" id="PS50115"/>
    </source>
</evidence>
<dbReference type="Pfam" id="PF01412">
    <property type="entry name" value="ArfGap"/>
    <property type="match status" value="1"/>
</dbReference>
<dbReference type="FunFam" id="1.25.40.950:FF:000001">
    <property type="entry name" value="Arf-GAP with SH3 domain, ANK repeat and PH domain-containing protein 1"/>
    <property type="match status" value="1"/>
</dbReference>
<comment type="caution">
    <text evidence="47">The sequence shown here is derived from an EMBL/GenBank/DDBJ whole genome shotgun (WGS) entry which is preliminary data.</text>
</comment>
<organism evidence="47 48">
    <name type="scientific">Grus japonensis</name>
    <name type="common">Japanese crane</name>
    <name type="synonym">Red-crowned crane</name>
    <dbReference type="NCBI Taxonomy" id="30415"/>
    <lineage>
        <taxon>Eukaryota</taxon>
        <taxon>Metazoa</taxon>
        <taxon>Chordata</taxon>
        <taxon>Craniata</taxon>
        <taxon>Vertebrata</taxon>
        <taxon>Euteleostomi</taxon>
        <taxon>Archelosauria</taxon>
        <taxon>Archosauria</taxon>
        <taxon>Dinosauria</taxon>
        <taxon>Saurischia</taxon>
        <taxon>Theropoda</taxon>
        <taxon>Coelurosauria</taxon>
        <taxon>Aves</taxon>
        <taxon>Neognathae</taxon>
        <taxon>Neoaves</taxon>
        <taxon>Gruiformes</taxon>
        <taxon>Gruidae</taxon>
        <taxon>Grus</taxon>
    </lineage>
</organism>
<dbReference type="PROSITE" id="PS50115">
    <property type="entry name" value="ARFGAP"/>
    <property type="match status" value="1"/>
</dbReference>
<dbReference type="InterPro" id="IPR001675">
    <property type="entry name" value="Glyco_trans_29"/>
</dbReference>
<keyword evidence="21" id="KW-1015">Disulfide bond</keyword>
<dbReference type="CDD" id="cd08834">
    <property type="entry name" value="ArfGap_ASAP"/>
    <property type="match status" value="1"/>
</dbReference>
<dbReference type="GO" id="GO:0008270">
    <property type="term" value="F:zinc ion binding"/>
    <property type="evidence" value="ECO:0007669"/>
    <property type="project" value="UniProtKB-KW"/>
</dbReference>
<dbReference type="Pfam" id="PF12796">
    <property type="entry name" value="Ank_2"/>
    <property type="match status" value="1"/>
</dbReference>
<dbReference type="PROSITE" id="PS50297">
    <property type="entry name" value="ANK_REP_REGION"/>
    <property type="match status" value="1"/>
</dbReference>
<evidence type="ECO:0000313" key="48">
    <source>
        <dbReference type="Proteomes" id="UP001623348"/>
    </source>
</evidence>
<dbReference type="InterPro" id="IPR038508">
    <property type="entry name" value="ArfGAP_dom_sf"/>
</dbReference>
<evidence type="ECO:0000256" key="41">
    <source>
        <dbReference type="PROSITE-ProRule" id="PRU00192"/>
    </source>
</evidence>
<dbReference type="Pfam" id="PF00169">
    <property type="entry name" value="PH"/>
    <property type="match status" value="1"/>
</dbReference>
<dbReference type="SUPFAM" id="SSF50729">
    <property type="entry name" value="PH domain-like"/>
    <property type="match status" value="1"/>
</dbReference>
<dbReference type="GO" id="GO:0003836">
    <property type="term" value="F:beta-galactoside (CMP) alpha-2,3-sialyltransferase activity"/>
    <property type="evidence" value="ECO:0007669"/>
    <property type="project" value="UniProtKB-EC"/>
</dbReference>
<evidence type="ECO:0000259" key="45">
    <source>
        <dbReference type="PROSITE" id="PS50003"/>
    </source>
</evidence>
<dbReference type="GO" id="GO:0047288">
    <property type="term" value="F:beta-D-galactosyl-(1-&gt;3)-N-acetyl-beta-D-galactosaminide alpha-2,3- sialyltransferase"/>
    <property type="evidence" value="ECO:0007669"/>
    <property type="project" value="UniProtKB-EC"/>
</dbReference>
<evidence type="ECO:0000256" key="36">
    <source>
        <dbReference type="ARBA" id="ARBA00072809"/>
    </source>
</evidence>
<evidence type="ECO:0000256" key="15">
    <source>
        <dbReference type="ARBA" id="ARBA00022968"/>
    </source>
</evidence>
<evidence type="ECO:0000256" key="29">
    <source>
        <dbReference type="ARBA" id="ARBA00042991"/>
    </source>
</evidence>
<keyword evidence="11" id="KW-0808">Transferase</keyword>
<evidence type="ECO:0000256" key="11">
    <source>
        <dbReference type="ARBA" id="ARBA00022679"/>
    </source>
</evidence>
<dbReference type="FunFam" id="1.25.40.20:FF:000006">
    <property type="entry name" value="Arf-GAP with SH3 domain, ANK repeat and PH domain-containing protein 2"/>
    <property type="match status" value="1"/>
</dbReference>
<evidence type="ECO:0000256" key="38">
    <source>
        <dbReference type="ARBA" id="ARBA00081332"/>
    </source>
</evidence>
<evidence type="ECO:0000256" key="30">
    <source>
        <dbReference type="ARBA" id="ARBA00043673"/>
    </source>
</evidence>
<dbReference type="SMART" id="SM00233">
    <property type="entry name" value="PH"/>
    <property type="match status" value="1"/>
</dbReference>
<dbReference type="Gene3D" id="1.20.1270.60">
    <property type="entry name" value="Arfaptin homology (AH) domain/BAR domain"/>
    <property type="match status" value="1"/>
</dbReference>
<dbReference type="PROSITE" id="PS50088">
    <property type="entry name" value="ANK_REPEAT"/>
    <property type="match status" value="1"/>
</dbReference>
<dbReference type="EMBL" id="BAAFJT010000017">
    <property type="protein sequence ID" value="GAB0197134.1"/>
    <property type="molecule type" value="Genomic_DNA"/>
</dbReference>
<evidence type="ECO:0000256" key="33">
    <source>
        <dbReference type="ARBA" id="ARBA00047509"/>
    </source>
</evidence>
<evidence type="ECO:0000256" key="35">
    <source>
        <dbReference type="ARBA" id="ARBA00062545"/>
    </source>
</evidence>
<keyword evidence="9" id="KW-0964">Secreted</keyword>
<keyword evidence="20" id="KW-0472">Membrane</keyword>
<comment type="similarity">
    <text evidence="6">Belongs to the glycosyltransferase 29 family.</text>
</comment>
<evidence type="ECO:0000256" key="40">
    <source>
        <dbReference type="PROSITE-ProRule" id="PRU00023"/>
    </source>
</evidence>
<dbReference type="SMART" id="SM00326">
    <property type="entry name" value="SH3"/>
    <property type="match status" value="1"/>
</dbReference>
<feature type="domain" description="SH3" evidence="44">
    <location>
        <begin position="657"/>
        <end position="720"/>
    </location>
</feature>
<evidence type="ECO:0000259" key="44">
    <source>
        <dbReference type="PROSITE" id="PS50002"/>
    </source>
</evidence>
<keyword evidence="18 40" id="KW-0040">ANK repeat</keyword>
<dbReference type="InterPro" id="IPR027267">
    <property type="entry name" value="AH/BAR_dom_sf"/>
</dbReference>
<evidence type="ECO:0000256" key="12">
    <source>
        <dbReference type="ARBA" id="ARBA00022692"/>
    </source>
</evidence>
<dbReference type="SMART" id="SM00105">
    <property type="entry name" value="ArfGap"/>
    <property type="match status" value="1"/>
</dbReference>
<dbReference type="PANTHER" id="PTHR45854">
    <property type="entry name" value="ASAP FAMILY MEMBER"/>
    <property type="match status" value="1"/>
</dbReference>
<comment type="catalytic activity">
    <reaction evidence="33">
        <text>ganglioside GM1 (d18:1(4E)/18:0) + CMP-N-acetyl-beta-neuraminate = ganglioside GD1a (18:1(4E)/18:0) + CMP + H(+)</text>
        <dbReference type="Rhea" id="RHEA:48248"/>
        <dbReference type="ChEBI" id="CHEBI:15378"/>
        <dbReference type="ChEBI" id="CHEBI:57812"/>
        <dbReference type="ChEBI" id="CHEBI:60377"/>
        <dbReference type="ChEBI" id="CHEBI:73110"/>
        <dbReference type="ChEBI" id="CHEBI:90153"/>
    </reaction>
    <physiologicalReaction direction="left-to-right" evidence="33">
        <dbReference type="Rhea" id="RHEA:48249"/>
    </physiologicalReaction>
</comment>
<evidence type="ECO:0000256" key="32">
    <source>
        <dbReference type="ARBA" id="ARBA00043816"/>
    </source>
</evidence>
<comment type="catalytic activity">
    <reaction evidence="31">
        <text>a ganglioside GM1 (d18:1(4E)) + CMP-N-acetyl-beta-neuraminate = a ganglioside GD1a (d18:1(4E)) + CMP + H(+)</text>
        <dbReference type="Rhea" id="RHEA:18021"/>
        <dbReference type="ChEBI" id="CHEBI:15378"/>
        <dbReference type="ChEBI" id="CHEBI:57812"/>
        <dbReference type="ChEBI" id="CHEBI:60377"/>
        <dbReference type="ChEBI" id="CHEBI:77709"/>
        <dbReference type="ChEBI" id="CHEBI:78445"/>
        <dbReference type="EC" id="2.4.3.2"/>
    </reaction>
    <physiologicalReaction direction="left-to-right" evidence="31">
        <dbReference type="Rhea" id="RHEA:18022"/>
    </physiologicalReaction>
</comment>
<dbReference type="Gene3D" id="2.30.29.30">
    <property type="entry name" value="Pleckstrin-homology domain (PH domain)/Phosphotyrosine-binding domain (PTB)"/>
    <property type="match status" value="1"/>
</dbReference>
<evidence type="ECO:0000256" key="28">
    <source>
        <dbReference type="ARBA" id="ARBA00042990"/>
    </source>
</evidence>
<keyword evidence="12" id="KW-0812">Transmembrane</keyword>
<evidence type="ECO:0000313" key="47">
    <source>
        <dbReference type="EMBL" id="GAB0197134.1"/>
    </source>
</evidence>
<dbReference type="GO" id="GO:0006629">
    <property type="term" value="P:lipid metabolic process"/>
    <property type="evidence" value="ECO:0007669"/>
    <property type="project" value="UniProtKB-KW"/>
</dbReference>
<keyword evidence="14" id="KW-0862">Zinc</keyword>
<evidence type="ECO:0000256" key="37">
    <source>
        <dbReference type="ARBA" id="ARBA00081228"/>
    </source>
</evidence>
<evidence type="ECO:0000256" key="5">
    <source>
        <dbReference type="ARBA" id="ARBA00004934"/>
    </source>
</evidence>
<proteinExistence type="inferred from homology"/>
<evidence type="ECO:0000256" key="8">
    <source>
        <dbReference type="ARBA" id="ARBA00022490"/>
    </source>
</evidence>
<evidence type="ECO:0000256" key="3">
    <source>
        <dbReference type="ARBA" id="ARBA00004613"/>
    </source>
</evidence>
<evidence type="ECO:0000256" key="20">
    <source>
        <dbReference type="ARBA" id="ARBA00023136"/>
    </source>
</evidence>
<evidence type="ECO:0000256" key="31">
    <source>
        <dbReference type="ARBA" id="ARBA00043773"/>
    </source>
</evidence>
<dbReference type="PROSITE" id="PS50003">
    <property type="entry name" value="PH_DOMAIN"/>
    <property type="match status" value="1"/>
</dbReference>
<evidence type="ECO:0000256" key="23">
    <source>
        <dbReference type="ARBA" id="ARBA00036292"/>
    </source>
</evidence>
<dbReference type="InterPro" id="IPR037278">
    <property type="entry name" value="ARFGAP/RecO"/>
</dbReference>
<dbReference type="CDD" id="cd23966">
    <property type="entry name" value="GT29_ST3GAL1_2"/>
    <property type="match status" value="1"/>
</dbReference>
<dbReference type="InterPro" id="IPR001164">
    <property type="entry name" value="ArfGAP_dom"/>
</dbReference>
<feature type="domain" description="PH" evidence="45">
    <location>
        <begin position="257"/>
        <end position="349"/>
    </location>
</feature>
<dbReference type="EC" id="2.4.3.4" evidence="26"/>
<dbReference type="GO" id="GO:0000139">
    <property type="term" value="C:Golgi membrane"/>
    <property type="evidence" value="ECO:0007669"/>
    <property type="project" value="UniProtKB-SubCell"/>
</dbReference>
<dbReference type="FunFam" id="3.90.1480.20:FF:000002">
    <property type="entry name" value="CMP-N-acetylneuraminate-beta-galactosamide- alpha-2,3-sialyltransferase 2"/>
    <property type="match status" value="1"/>
</dbReference>
<evidence type="ECO:0000256" key="25">
    <source>
        <dbReference type="ARBA" id="ARBA00039106"/>
    </source>
</evidence>
<dbReference type="InterPro" id="IPR001849">
    <property type="entry name" value="PH_domain"/>
</dbReference>
<dbReference type="Pfam" id="PF00777">
    <property type="entry name" value="Glyco_transf_29"/>
    <property type="match status" value="1"/>
</dbReference>
<evidence type="ECO:0000256" key="26">
    <source>
        <dbReference type="ARBA" id="ARBA00039107"/>
    </source>
</evidence>
<evidence type="ECO:0000256" key="4">
    <source>
        <dbReference type="ARBA" id="ARBA00004922"/>
    </source>
</evidence>
<comment type="pathway">
    <text evidence="4">Protein modification; protein glycosylation.</text>
</comment>
<reference evidence="47 48" key="1">
    <citation type="submission" date="2024-06" db="EMBL/GenBank/DDBJ databases">
        <title>The draft genome of Grus japonensis, version 3.</title>
        <authorList>
            <person name="Nabeshima K."/>
            <person name="Suzuki S."/>
            <person name="Onuma M."/>
        </authorList>
    </citation>
    <scope>NUCLEOTIDE SEQUENCE [LARGE SCALE GENOMIC DNA]</scope>
    <source>
        <strain evidence="47 48">451A</strain>
    </source>
</reference>
<evidence type="ECO:0000256" key="34">
    <source>
        <dbReference type="ARBA" id="ARBA00052027"/>
    </source>
</evidence>
<sequence>MAALISVCDFVRQVQEDLSSPTTSAFVSHMGRCKATANNLEEALDADRAVLQKMRKAAKAEHSCGQETIHVPLDLISHLEAHIAAQEKFSANYQLEGEEQLASAFSTFAALSRELLTAVRSLWQSLYHNINFSLESLIKGDMKELKGDFKKPFEKACKDYENKLAKIEKEKRELAKQHGMVRSEVSGGEIAEEMEKERRTFQLNMCEMKIRQDEEKQQLCSLRDQLKTALQLEQKEDPGNKQAGYNMHQLQGNKQYGTEKSGTLFKKSDGLRKVWQKRKCTISNGYLTISHSTLNRPPAKLNLLTCQVKPNMDDKKCFDLVSHNRTYRFLAEDEQDCVAWVSVLSNSKEEALNVAFSKAQGGGESSREELTRAIIKEVRGMPGNRECCDCSAPDPTWLSVNLGILICIECSGIHREMGVHLSRIQSLSLDKLATSELLLARNISNSGFNDIMEANLPSFSLKPTVHSDMAFRKNFIISKYVEKKYAKRSSAAQCSGLPEAVKDKDIFSLLQAYAENVDLSEPVLSPLQDPGETILHLAVLLSDRTSLHIVDFLVQNSGSLEKRTVEGNTALHYCCSHNKPECVKLLLKAKANISITNEAGETALDVARRMKHPLCEELLLQAQSNQFNPNVHVECEWWLGQDDMYESDEDLDEKNRLLLHRVRALYDCNADREDELTFRTGEIIVVSEKEDSNWWTLQGHPSGVQLQAIIRQLFTVLPVPTGDVWDSSHRRTCAVVGNSGRLKGSGHGLQIDAHDWVLRMNRAKIAGFELDVGMRTTHHFMYPESAVNLEPDVHLVLIPFKPLDLQWVASAFSTGELTHTYVRVKQFIKADRNKVLILSPAFLKYIHDNWTQRHGRYPSTGFTALLFALHACQQVSVFGFGADSEGNWHHYWEKNRWSGAFRRTRVHDSDIEFSLIEKLAAEGRILFYK</sequence>
<evidence type="ECO:0000256" key="39">
    <source>
        <dbReference type="ARBA" id="ARBA00082805"/>
    </source>
</evidence>
<dbReference type="InterPro" id="IPR001452">
    <property type="entry name" value="SH3_domain"/>
</dbReference>
<evidence type="ECO:0000256" key="13">
    <source>
        <dbReference type="ARBA" id="ARBA00022723"/>
    </source>
</evidence>
<keyword evidence="19" id="KW-0443">Lipid metabolism</keyword>
<evidence type="ECO:0000256" key="16">
    <source>
        <dbReference type="ARBA" id="ARBA00022989"/>
    </source>
</evidence>
<dbReference type="GO" id="GO:0032580">
    <property type="term" value="C:Golgi cisterna membrane"/>
    <property type="evidence" value="ECO:0007669"/>
    <property type="project" value="UniProtKB-SubCell"/>
</dbReference>
<dbReference type="GO" id="GO:0005576">
    <property type="term" value="C:extracellular region"/>
    <property type="evidence" value="ECO:0007669"/>
    <property type="project" value="UniProtKB-SubCell"/>
</dbReference>
<evidence type="ECO:0000256" key="7">
    <source>
        <dbReference type="ARBA" id="ARBA00022443"/>
    </source>
</evidence>
<keyword evidence="10" id="KW-0328">Glycosyltransferase</keyword>
<evidence type="ECO:0000256" key="19">
    <source>
        <dbReference type="ARBA" id="ARBA00023098"/>
    </source>
</evidence>
<dbReference type="Gene3D" id="1.10.220.150">
    <property type="entry name" value="Arf GTPase activating protein"/>
    <property type="match status" value="1"/>
</dbReference>
<name>A0ABC9XHM7_GRUJA</name>
<comment type="catalytic activity">
    <reaction evidence="34">
        <text>a globoside GalGb4Cer + CMP-N-acetyl-beta-neuraminate = a globoside MSGG + CMP + H(+)</text>
        <dbReference type="Rhea" id="RHEA:65372"/>
        <dbReference type="ChEBI" id="CHEBI:15378"/>
        <dbReference type="ChEBI" id="CHEBI:57812"/>
        <dbReference type="ChEBI" id="CHEBI:60377"/>
        <dbReference type="ChEBI" id="CHEBI:140623"/>
        <dbReference type="ChEBI" id="CHEBI:140691"/>
    </reaction>
    <physiologicalReaction direction="left-to-right" evidence="34">
        <dbReference type="Rhea" id="RHEA:65373"/>
    </physiologicalReaction>
</comment>
<evidence type="ECO:0000256" key="27">
    <source>
        <dbReference type="ARBA" id="ARBA00042448"/>
    </source>
</evidence>
<dbReference type="InterPro" id="IPR036028">
    <property type="entry name" value="SH3-like_dom_sf"/>
</dbReference>
<dbReference type="EC" id="2.4.3.2" evidence="25"/>
<comment type="catalytic activity">
    <reaction evidence="30">
        <text>a ganglioside GA1 (d18:1(4E)) + CMP-N-acetyl-beta-neuraminate = a ganglioside GM1b (d18:1(4E)) + CMP + H(+)</text>
        <dbReference type="Rhea" id="RHEA:47560"/>
        <dbReference type="ChEBI" id="CHEBI:15378"/>
        <dbReference type="ChEBI" id="CHEBI:27938"/>
        <dbReference type="ChEBI" id="CHEBI:57812"/>
        <dbReference type="ChEBI" id="CHEBI:60377"/>
        <dbReference type="ChEBI" id="CHEBI:78568"/>
    </reaction>
    <physiologicalReaction direction="left-to-right" evidence="30">
        <dbReference type="Rhea" id="RHEA:47561"/>
    </physiologicalReaction>
</comment>
<evidence type="ECO:0000256" key="24">
    <source>
        <dbReference type="ARBA" id="ARBA00037859"/>
    </source>
</evidence>
<keyword evidence="15" id="KW-0735">Signal-anchor</keyword>
<evidence type="ECO:0000256" key="2">
    <source>
        <dbReference type="ARBA" id="ARBA00004496"/>
    </source>
</evidence>
<dbReference type="SUPFAM" id="SSF57863">
    <property type="entry name" value="ArfGap/RecO-like zinc finger"/>
    <property type="match status" value="1"/>
</dbReference>
<dbReference type="Proteomes" id="UP001623348">
    <property type="component" value="Unassembled WGS sequence"/>
</dbReference>
<comment type="subunit">
    <text evidence="35">Homodimer; disulfide-linked. Homodimer formation occurs in the endoplasmic reticulum.</text>
</comment>
<dbReference type="InterPro" id="IPR002110">
    <property type="entry name" value="Ankyrin_rpt"/>
</dbReference>
<keyword evidence="8" id="KW-0963">Cytoplasm</keyword>
<evidence type="ECO:0000256" key="43">
    <source>
        <dbReference type="SAM" id="Coils"/>
    </source>
</evidence>
<dbReference type="PANTHER" id="PTHR45854:SF5">
    <property type="entry name" value="ARF-GAP WITH SH3 DOMAIN, ANK REPEAT AND PH DOMAIN-CONTAINING PROTEIN 1-LIKE"/>
    <property type="match status" value="1"/>
</dbReference>
<dbReference type="FunFam" id="2.30.29.30:FF:000012">
    <property type="entry name" value="Arf-GAP with SH3 domain, ANK repeat and PH domain-containing protein 2"/>
    <property type="match status" value="1"/>
</dbReference>
<comment type="catalytic activity">
    <reaction evidence="32">
        <text>a ganglioside GA1 + CMP-N-acetyl-beta-neuraminate = a ganglioside GM1b + CMP + H(+)</text>
        <dbReference type="Rhea" id="RHEA:48244"/>
        <dbReference type="ChEBI" id="CHEBI:15378"/>
        <dbReference type="ChEBI" id="CHEBI:57812"/>
        <dbReference type="ChEBI" id="CHEBI:60377"/>
        <dbReference type="ChEBI" id="CHEBI:88069"/>
        <dbReference type="ChEBI" id="CHEBI:90151"/>
    </reaction>
    <physiologicalReaction direction="left-to-right" evidence="32">
        <dbReference type="Rhea" id="RHEA:48245"/>
    </physiologicalReaction>
</comment>
<keyword evidence="13" id="KW-0479">Metal-binding</keyword>
<dbReference type="PROSITE" id="PS50002">
    <property type="entry name" value="SH3"/>
    <property type="match status" value="1"/>
</dbReference>
<feature type="repeat" description="ANK" evidence="40">
    <location>
        <begin position="566"/>
        <end position="598"/>
    </location>
</feature>
<gene>
    <name evidence="47" type="ORF">GRJ2_002178700</name>
</gene>
<keyword evidence="22" id="KW-0325">Glycoprotein</keyword>
<dbReference type="InterPro" id="IPR036770">
    <property type="entry name" value="Ankyrin_rpt-contain_sf"/>
</dbReference>
<dbReference type="InterPro" id="IPR038578">
    <property type="entry name" value="GT29-like_sf"/>
</dbReference>
<evidence type="ECO:0000256" key="42">
    <source>
        <dbReference type="PROSITE-ProRule" id="PRU00288"/>
    </source>
</evidence>
<comment type="catalytic activity">
    <reaction evidence="23">
        <text>a beta-D-galactosyl-(1-&gt;3)-N-acetyl-alpha-D-galactosaminyl derivative + CMP-N-acetyl-beta-neuraminate = an N-acetyl-alpha-neuraminyl-(2-&gt;3)-beta-D-galactosyl-(1-&gt;3)-N-acetyl-alpha-D-galactosaminyl derivative + CMP + H(+)</text>
        <dbReference type="Rhea" id="RHEA:21616"/>
        <dbReference type="ChEBI" id="CHEBI:15378"/>
        <dbReference type="ChEBI" id="CHEBI:57812"/>
        <dbReference type="ChEBI" id="CHEBI:60377"/>
        <dbReference type="ChEBI" id="CHEBI:133470"/>
        <dbReference type="ChEBI" id="CHEBI:139596"/>
        <dbReference type="EC" id="2.4.3.4"/>
    </reaction>
    <physiologicalReaction direction="left-to-right" evidence="23">
        <dbReference type="Rhea" id="RHEA:21617"/>
    </physiologicalReaction>
</comment>
<dbReference type="Gene3D" id="1.25.40.20">
    <property type="entry name" value="Ankyrin repeat-containing domain"/>
    <property type="match status" value="1"/>
</dbReference>
<keyword evidence="16" id="KW-1133">Transmembrane helix</keyword>
<keyword evidence="48" id="KW-1185">Reference proteome</keyword>
<comment type="subcellular location">
    <subcellularLocation>
        <location evidence="2">Cytoplasm</location>
    </subcellularLocation>
    <subcellularLocation>
        <location evidence="1">Golgi apparatus membrane</location>
        <topology evidence="1">Single-pass type II membrane protein</topology>
    </subcellularLocation>
    <subcellularLocation>
        <location evidence="24">Golgi apparatus</location>
        <location evidence="24">Golgi stack membrane</location>
    </subcellularLocation>
    <subcellularLocation>
        <location evidence="3">Secreted</location>
    </subcellularLocation>
</comment>
<evidence type="ECO:0000256" key="6">
    <source>
        <dbReference type="ARBA" id="ARBA00006003"/>
    </source>
</evidence>
<dbReference type="Gene3D" id="1.25.40.950">
    <property type="match status" value="1"/>
</dbReference>
<dbReference type="InterPro" id="IPR011993">
    <property type="entry name" value="PH-like_dom_sf"/>
</dbReference>
<dbReference type="Gene3D" id="3.90.1480.20">
    <property type="entry name" value="Glycosyl transferase family 29"/>
    <property type="match status" value="1"/>
</dbReference>
<evidence type="ECO:0000256" key="21">
    <source>
        <dbReference type="ARBA" id="ARBA00023157"/>
    </source>
</evidence>
<evidence type="ECO:0000256" key="1">
    <source>
        <dbReference type="ARBA" id="ARBA00004323"/>
    </source>
</evidence>
<evidence type="ECO:0000256" key="17">
    <source>
        <dbReference type="ARBA" id="ARBA00023034"/>
    </source>
</evidence>
<protein>
    <recommendedName>
        <fullName evidence="36">CMP-N-acetylneuraminate-beta-galactosamide-alpha-2,3-sialyltransferase 2</fullName>
        <ecNumber evidence="25">2.4.3.2</ecNumber>
        <ecNumber evidence="26">2.4.3.4</ecNumber>
    </recommendedName>
    <alternativeName>
        <fullName evidence="29">Gal-NAc6S</fullName>
    </alternativeName>
    <alternativeName>
        <fullName evidence="27">Gal-beta-1,3-GalNAc-alpha-2,3-sialyltransferase</fullName>
    </alternativeName>
    <alternativeName>
        <fullName evidence="28">Monosialoganglioside sialyltransferase</fullName>
    </alternativeName>
    <alternativeName>
        <fullName evidence="37">ST3Gal II</fullName>
    </alternativeName>
    <alternativeName>
        <fullName evidence="38">ST3GalA.2</fullName>
    </alternativeName>
    <alternativeName>
        <fullName evidence="39">Sialyltransferase 4B</fullName>
    </alternativeName>
</protein>
<dbReference type="SUPFAM" id="SSF48403">
    <property type="entry name" value="Ankyrin repeat"/>
    <property type="match status" value="1"/>
</dbReference>
<dbReference type="PRINTS" id="PR00405">
    <property type="entry name" value="REVINTRACTNG"/>
</dbReference>
<evidence type="ECO:0000256" key="22">
    <source>
        <dbReference type="ARBA" id="ARBA00023180"/>
    </source>
</evidence>
<dbReference type="InterPro" id="IPR037844">
    <property type="entry name" value="PH_ASAP"/>
</dbReference>
<dbReference type="SUPFAM" id="SSF50044">
    <property type="entry name" value="SH3-domain"/>
    <property type="match status" value="1"/>
</dbReference>
<keyword evidence="43" id="KW-0175">Coiled coil</keyword>
<evidence type="ECO:0000256" key="18">
    <source>
        <dbReference type="ARBA" id="ARBA00023043"/>
    </source>
</evidence>
<keyword evidence="42" id="KW-0863">Zinc-finger</keyword>
<evidence type="ECO:0000256" key="10">
    <source>
        <dbReference type="ARBA" id="ARBA00022676"/>
    </source>
</evidence>
<feature type="domain" description="Arf-GAP" evidence="46">
    <location>
        <begin position="372"/>
        <end position="493"/>
    </location>
</feature>
<evidence type="ECO:0000256" key="14">
    <source>
        <dbReference type="ARBA" id="ARBA00022833"/>
    </source>
</evidence>
<comment type="pathway">
    <text evidence="5">Glycolipid biosynthesis.</text>
</comment>
<dbReference type="InterPro" id="IPR043593">
    <property type="entry name" value="ASAP"/>
</dbReference>
<keyword evidence="17" id="KW-0333">Golgi apparatus</keyword>
<dbReference type="CDD" id="cd13251">
    <property type="entry name" value="PH_ASAP"/>
    <property type="match status" value="1"/>
</dbReference>
<feature type="coiled-coil region" evidence="43">
    <location>
        <begin position="150"/>
        <end position="177"/>
    </location>
</feature>